<evidence type="ECO:0000256" key="1">
    <source>
        <dbReference type="SAM" id="Phobius"/>
    </source>
</evidence>
<reference evidence="2" key="1">
    <citation type="journal article" date="2015" name="Nature">
        <title>Complex archaea that bridge the gap between prokaryotes and eukaryotes.</title>
        <authorList>
            <person name="Spang A."/>
            <person name="Saw J.H."/>
            <person name="Jorgensen S.L."/>
            <person name="Zaremba-Niedzwiedzka K."/>
            <person name="Martijn J."/>
            <person name="Lind A.E."/>
            <person name="van Eijk R."/>
            <person name="Schleper C."/>
            <person name="Guy L."/>
            <person name="Ettema T.J."/>
        </authorList>
    </citation>
    <scope>NUCLEOTIDE SEQUENCE</scope>
</reference>
<proteinExistence type="predicted"/>
<feature type="transmembrane region" description="Helical" evidence="1">
    <location>
        <begin position="132"/>
        <end position="153"/>
    </location>
</feature>
<sequence length="155" mass="18473">MKIEDYKGEYHKDLIEQYKLYAKMAEEISKRRNNKNYFYISLLSGLLAVISLIFDEKILSDFSYIILLCISILSIFLCITWFVHISSYRKLNTAKFSIINEMESFLPFECFKKEWDLLAESKYKKLTKIEQIIPIIFIALYIFLGTCSIYIIYFT</sequence>
<dbReference type="EMBL" id="LAZR01042189">
    <property type="protein sequence ID" value="KKL10134.1"/>
    <property type="molecule type" value="Genomic_DNA"/>
</dbReference>
<protein>
    <submittedName>
        <fullName evidence="2">Uncharacterized protein</fullName>
    </submittedName>
</protein>
<gene>
    <name evidence="2" type="ORF">LCGC14_2558890</name>
</gene>
<feature type="transmembrane region" description="Helical" evidence="1">
    <location>
        <begin position="37"/>
        <end position="56"/>
    </location>
</feature>
<keyword evidence="1" id="KW-0812">Transmembrane</keyword>
<comment type="caution">
    <text evidence="2">The sequence shown here is derived from an EMBL/GenBank/DDBJ whole genome shotgun (WGS) entry which is preliminary data.</text>
</comment>
<dbReference type="InterPro" id="IPR056918">
    <property type="entry name" value="8xMP"/>
</dbReference>
<keyword evidence="1" id="KW-1133">Transmembrane helix</keyword>
<dbReference type="AlphaFoldDB" id="A0A0F9AKL4"/>
<organism evidence="2">
    <name type="scientific">marine sediment metagenome</name>
    <dbReference type="NCBI Taxonomy" id="412755"/>
    <lineage>
        <taxon>unclassified sequences</taxon>
        <taxon>metagenomes</taxon>
        <taxon>ecological metagenomes</taxon>
    </lineage>
</organism>
<evidence type="ECO:0000313" key="2">
    <source>
        <dbReference type="EMBL" id="KKL10134.1"/>
    </source>
</evidence>
<dbReference type="Pfam" id="PF24838">
    <property type="entry name" value="8xMP"/>
    <property type="match status" value="1"/>
</dbReference>
<name>A0A0F9AKL4_9ZZZZ</name>
<feature type="transmembrane region" description="Helical" evidence="1">
    <location>
        <begin position="62"/>
        <end position="83"/>
    </location>
</feature>
<accession>A0A0F9AKL4</accession>
<keyword evidence="1" id="KW-0472">Membrane</keyword>